<evidence type="ECO:0000256" key="1">
    <source>
        <dbReference type="SAM" id="MobiDB-lite"/>
    </source>
</evidence>
<name>A0A1B6DN26_9HEMI</name>
<sequence>MDRNEEKIESSNQINAGSMEDYFKGKLKNSKIKNFEIKPNNCEIINNFQNESNDFDNVEINELQNSSLQDEEKKTVDDKHKISKKEYNINSLEGTEMINIENNISMEKIGKQENIDIKIKSKKKSKENNLNEQSYKRNNDFDQNKFEEIKNKKKKSKSNMQSVVDQSENKYLGLNELNSSYNSFEENNSKLQSNLVDNMDQ</sequence>
<feature type="compositionally biased region" description="Basic and acidic residues" evidence="1">
    <location>
        <begin position="126"/>
        <end position="150"/>
    </location>
</feature>
<accession>A0A1B6DN26</accession>
<dbReference type="EMBL" id="GEDC01010197">
    <property type="protein sequence ID" value="JAS27101.1"/>
    <property type="molecule type" value="Transcribed_RNA"/>
</dbReference>
<organism evidence="2">
    <name type="scientific">Clastoptera arizonana</name>
    <name type="common">Arizona spittle bug</name>
    <dbReference type="NCBI Taxonomy" id="38151"/>
    <lineage>
        <taxon>Eukaryota</taxon>
        <taxon>Metazoa</taxon>
        <taxon>Ecdysozoa</taxon>
        <taxon>Arthropoda</taxon>
        <taxon>Hexapoda</taxon>
        <taxon>Insecta</taxon>
        <taxon>Pterygota</taxon>
        <taxon>Neoptera</taxon>
        <taxon>Paraneoptera</taxon>
        <taxon>Hemiptera</taxon>
        <taxon>Auchenorrhyncha</taxon>
        <taxon>Cercopoidea</taxon>
        <taxon>Clastopteridae</taxon>
        <taxon>Clastoptera</taxon>
    </lineage>
</organism>
<proteinExistence type="predicted"/>
<dbReference type="AlphaFoldDB" id="A0A1B6DN26"/>
<protein>
    <submittedName>
        <fullName evidence="2">Uncharacterized protein</fullName>
    </submittedName>
</protein>
<gene>
    <name evidence="2" type="ORF">g.12579</name>
</gene>
<reference evidence="2" key="1">
    <citation type="submission" date="2015-12" db="EMBL/GenBank/DDBJ databases">
        <title>De novo transcriptome assembly of four potential Pierce s Disease insect vectors from Arizona vineyards.</title>
        <authorList>
            <person name="Tassone E.E."/>
        </authorList>
    </citation>
    <scope>NUCLEOTIDE SEQUENCE</scope>
</reference>
<feature type="non-terminal residue" evidence="2">
    <location>
        <position position="201"/>
    </location>
</feature>
<feature type="region of interest" description="Disordered" evidence="1">
    <location>
        <begin position="123"/>
        <end position="170"/>
    </location>
</feature>
<evidence type="ECO:0000313" key="2">
    <source>
        <dbReference type="EMBL" id="JAS27101.1"/>
    </source>
</evidence>